<accession>A0AAX2AK65</accession>
<gene>
    <name evidence="12" type="primary">asnB</name>
    <name evidence="12" type="ORF">CP985_00125</name>
</gene>
<evidence type="ECO:0000313" key="12">
    <source>
        <dbReference type="EMBL" id="RXK17050.1"/>
    </source>
</evidence>
<keyword evidence="4 9" id="KW-0547">Nucleotide-binding</keyword>
<dbReference type="InterPro" id="IPR051786">
    <property type="entry name" value="ASN_synthetase/amidase"/>
</dbReference>
<dbReference type="GO" id="GO:0006529">
    <property type="term" value="P:asparagine biosynthetic process"/>
    <property type="evidence" value="ECO:0007669"/>
    <property type="project" value="UniProtKB-KW"/>
</dbReference>
<dbReference type="NCBIfam" id="TIGR01536">
    <property type="entry name" value="asn_synth_AEB"/>
    <property type="match status" value="1"/>
</dbReference>
<keyword evidence="8" id="KW-0061">Asparagine biosynthesis</keyword>
<dbReference type="PIRSF" id="PIRSF001589">
    <property type="entry name" value="Asn_synthetase_glu-h"/>
    <property type="match status" value="1"/>
</dbReference>
<feature type="binding site" evidence="9">
    <location>
        <position position="250"/>
    </location>
    <ligand>
        <name>ATP</name>
        <dbReference type="ChEBI" id="CHEBI:30616"/>
    </ligand>
</feature>
<dbReference type="EC" id="6.3.5.4" evidence="3"/>
<proteinExistence type="inferred from homology"/>
<feature type="domain" description="Glutamine amidotransferase type-2" evidence="11">
    <location>
        <begin position="2"/>
        <end position="202"/>
    </location>
</feature>
<dbReference type="Pfam" id="PF13537">
    <property type="entry name" value="GATase_7"/>
    <property type="match status" value="1"/>
</dbReference>
<dbReference type="AlphaFoldDB" id="A0AAX2AK65"/>
<dbReference type="PANTHER" id="PTHR43284">
    <property type="entry name" value="ASPARAGINE SYNTHETASE (GLUTAMINE-HYDROLYZING)"/>
    <property type="match status" value="1"/>
</dbReference>
<feature type="active site" description="For GATase activity" evidence="8">
    <location>
        <position position="2"/>
    </location>
</feature>
<dbReference type="SUPFAM" id="SSF56235">
    <property type="entry name" value="N-terminal nucleophile aminohydrolases (Ntn hydrolases)"/>
    <property type="match status" value="1"/>
</dbReference>
<protein>
    <recommendedName>
        <fullName evidence="3">asparagine synthase (glutamine-hydrolyzing)</fullName>
        <ecNumber evidence="3">6.3.5.4</ecNumber>
    </recommendedName>
</protein>
<keyword evidence="13" id="KW-1185">Reference proteome</keyword>
<dbReference type="KEGG" id="amyt:AMYT_2618"/>
<dbReference type="InterPro" id="IPR006426">
    <property type="entry name" value="Asn_synth_AEB"/>
</dbReference>
<comment type="caution">
    <text evidence="12">The sequence shown here is derived from an EMBL/GenBank/DDBJ whole genome shotgun (WGS) entry which is preliminary data.</text>
</comment>
<feature type="binding site" evidence="9">
    <location>
        <position position="277"/>
    </location>
    <ligand>
        <name>ATP</name>
        <dbReference type="ChEBI" id="CHEBI:30616"/>
    </ligand>
</feature>
<name>A0AAX2AK65_9BACT</name>
<dbReference type="GO" id="GO:0005524">
    <property type="term" value="F:ATP binding"/>
    <property type="evidence" value="ECO:0007669"/>
    <property type="project" value="UniProtKB-KW"/>
</dbReference>
<dbReference type="InterPro" id="IPR014729">
    <property type="entry name" value="Rossmann-like_a/b/a_fold"/>
</dbReference>
<keyword evidence="5 9" id="KW-0067">ATP-binding</keyword>
<dbReference type="Proteomes" id="UP000290092">
    <property type="component" value="Unassembled WGS sequence"/>
</dbReference>
<keyword evidence="6 8" id="KW-0315">Glutamine amidotransferase</keyword>
<dbReference type="InterPro" id="IPR017932">
    <property type="entry name" value="GATase_2_dom"/>
</dbReference>
<dbReference type="GO" id="GO:0004066">
    <property type="term" value="F:asparagine synthase (glutamine-hydrolyzing) activity"/>
    <property type="evidence" value="ECO:0007669"/>
    <property type="project" value="UniProtKB-EC"/>
</dbReference>
<keyword evidence="8" id="KW-0028">Amino-acid biosynthesis</keyword>
<feature type="site" description="Important for beta-aspartyl-AMP intermediate formation" evidence="10">
    <location>
        <position position="354"/>
    </location>
</feature>
<dbReference type="Gene3D" id="3.60.20.10">
    <property type="entry name" value="Glutamine Phosphoribosylpyrophosphate, subunit 1, domain 1"/>
    <property type="match status" value="1"/>
</dbReference>
<sequence>MCGIIGCNYKIDNFHKAIELLNHRGPDNLGFYEYKNNQFGHTRLSIIDLNEEANQPMIFDDLVITFNGEIYNYQELIKEENLTCLTKSDTEVLIRLYQKYEKEFLNKLEGMFSFCIYDKKKNSFFCARDRFGKKPFYYYYKDNKFIYASEIKSILKLLNTKPQINNNAFYEYLTFMTPINENTFYQDIKKLSAGSYIFLDEKSFKIEKYYDINNIKTTQDNEKEILENIETLLINSVKKRLVSDVEVATLLSGGIDSSLTSALYAKFSNKQINTFCIGYDEHTHYSELPYAKIVAKHINSNHHELIIGKKEFIETIDTMLDFVDEPFADSASIPTYLISQFINKQGIKVALSGEGSDESFLGYDNYFKMLQYYKTKAENSTFNLTKEWEYNKRAYFKEPIYQTCGEAFTERQKEKLLVNYKAKNYIKNYMAYEECPTKWLTYIDFKIWIAEVLMTKIDRMSMANSLELRAPFLDHQLVEYMLSVEDKIKQGNTNKYLLKQIAQKYLPNEIVHRQKKGFSFPFLEWLHEEYKEEILNTILKVNKKTNIFNEDFVKFIYNESKENRFKQHLWNLYIFARWHDKNN</sequence>
<evidence type="ECO:0000256" key="5">
    <source>
        <dbReference type="ARBA" id="ARBA00022840"/>
    </source>
</evidence>
<dbReference type="InterPro" id="IPR029055">
    <property type="entry name" value="Ntn_hydrolases_N"/>
</dbReference>
<evidence type="ECO:0000256" key="3">
    <source>
        <dbReference type="ARBA" id="ARBA00012737"/>
    </source>
</evidence>
<dbReference type="SUPFAM" id="SSF52402">
    <property type="entry name" value="Adenine nucleotide alpha hydrolases-like"/>
    <property type="match status" value="1"/>
</dbReference>
<dbReference type="PANTHER" id="PTHR43284:SF1">
    <property type="entry name" value="ASPARAGINE SYNTHETASE"/>
    <property type="match status" value="1"/>
</dbReference>
<evidence type="ECO:0000256" key="1">
    <source>
        <dbReference type="ARBA" id="ARBA00005187"/>
    </source>
</evidence>
<evidence type="ECO:0000256" key="6">
    <source>
        <dbReference type="ARBA" id="ARBA00022962"/>
    </source>
</evidence>
<dbReference type="RefSeq" id="WP_114842963.1">
    <property type="nucleotide sequence ID" value="NZ_CP031219.1"/>
</dbReference>
<dbReference type="CDD" id="cd01991">
    <property type="entry name" value="Asn_synthase_B_C"/>
    <property type="match status" value="1"/>
</dbReference>
<dbReference type="Gene3D" id="3.40.50.620">
    <property type="entry name" value="HUPs"/>
    <property type="match status" value="1"/>
</dbReference>
<dbReference type="PROSITE" id="PS51278">
    <property type="entry name" value="GATASE_TYPE_2"/>
    <property type="match status" value="1"/>
</dbReference>
<evidence type="ECO:0000256" key="7">
    <source>
        <dbReference type="ARBA" id="ARBA00048741"/>
    </source>
</evidence>
<feature type="binding site" evidence="9">
    <location>
        <begin position="352"/>
        <end position="353"/>
    </location>
    <ligand>
        <name>ATP</name>
        <dbReference type="ChEBI" id="CHEBI:30616"/>
    </ligand>
</feature>
<evidence type="ECO:0000259" key="11">
    <source>
        <dbReference type="PROSITE" id="PS51278"/>
    </source>
</evidence>
<dbReference type="CDD" id="cd00712">
    <property type="entry name" value="AsnB"/>
    <property type="match status" value="1"/>
</dbReference>
<dbReference type="EMBL" id="NXID01000001">
    <property type="protein sequence ID" value="RXK17050.1"/>
    <property type="molecule type" value="Genomic_DNA"/>
</dbReference>
<dbReference type="GO" id="GO:0005829">
    <property type="term" value="C:cytosol"/>
    <property type="evidence" value="ECO:0007669"/>
    <property type="project" value="TreeGrafter"/>
</dbReference>
<evidence type="ECO:0000313" key="13">
    <source>
        <dbReference type="Proteomes" id="UP000290092"/>
    </source>
</evidence>
<evidence type="ECO:0000256" key="2">
    <source>
        <dbReference type="ARBA" id="ARBA00005752"/>
    </source>
</evidence>
<comment type="similarity">
    <text evidence="2">Belongs to the asparagine synthetase family.</text>
</comment>
<evidence type="ECO:0000256" key="4">
    <source>
        <dbReference type="ARBA" id="ARBA00022741"/>
    </source>
</evidence>
<comment type="pathway">
    <text evidence="1">Amino-acid biosynthesis; L-asparagine biosynthesis; L-asparagine from L-aspartate (L-Gln route): step 1/1.</text>
</comment>
<evidence type="ECO:0000256" key="9">
    <source>
        <dbReference type="PIRSR" id="PIRSR001589-2"/>
    </source>
</evidence>
<evidence type="ECO:0000256" key="10">
    <source>
        <dbReference type="PIRSR" id="PIRSR001589-3"/>
    </source>
</evidence>
<organism evidence="12 13">
    <name type="scientific">Malaciobacter mytili LMG 24559</name>
    <dbReference type="NCBI Taxonomy" id="1032238"/>
    <lineage>
        <taxon>Bacteria</taxon>
        <taxon>Pseudomonadati</taxon>
        <taxon>Campylobacterota</taxon>
        <taxon>Epsilonproteobacteria</taxon>
        <taxon>Campylobacterales</taxon>
        <taxon>Arcobacteraceae</taxon>
        <taxon>Malaciobacter</taxon>
    </lineage>
</organism>
<reference evidence="12 13" key="1">
    <citation type="submission" date="2017-09" db="EMBL/GenBank/DDBJ databases">
        <title>Genomics of the genus Arcobacter.</title>
        <authorList>
            <person name="Perez-Cataluna A."/>
            <person name="Figueras M.J."/>
            <person name="Salas-Masso N."/>
        </authorList>
    </citation>
    <scope>NUCLEOTIDE SEQUENCE [LARGE SCALE GENOMIC DNA]</scope>
    <source>
        <strain evidence="12 13">CECT 7386</strain>
    </source>
</reference>
<comment type="catalytic activity">
    <reaction evidence="7">
        <text>L-aspartate + L-glutamine + ATP + H2O = L-asparagine + L-glutamate + AMP + diphosphate + H(+)</text>
        <dbReference type="Rhea" id="RHEA:12228"/>
        <dbReference type="ChEBI" id="CHEBI:15377"/>
        <dbReference type="ChEBI" id="CHEBI:15378"/>
        <dbReference type="ChEBI" id="CHEBI:29985"/>
        <dbReference type="ChEBI" id="CHEBI:29991"/>
        <dbReference type="ChEBI" id="CHEBI:30616"/>
        <dbReference type="ChEBI" id="CHEBI:33019"/>
        <dbReference type="ChEBI" id="CHEBI:58048"/>
        <dbReference type="ChEBI" id="CHEBI:58359"/>
        <dbReference type="ChEBI" id="CHEBI:456215"/>
        <dbReference type="EC" id="6.3.5.4"/>
    </reaction>
</comment>
<feature type="binding site" evidence="9">
    <location>
        <position position="89"/>
    </location>
    <ligand>
        <name>L-glutamine</name>
        <dbReference type="ChEBI" id="CHEBI:58359"/>
    </ligand>
</feature>
<evidence type="ECO:0000256" key="8">
    <source>
        <dbReference type="PIRSR" id="PIRSR001589-1"/>
    </source>
</evidence>
<dbReference type="InterPro" id="IPR033738">
    <property type="entry name" value="AsnB_N"/>
</dbReference>
<dbReference type="InterPro" id="IPR001962">
    <property type="entry name" value="Asn_synthase"/>
</dbReference>
<dbReference type="Pfam" id="PF00733">
    <property type="entry name" value="Asn_synthase"/>
    <property type="match status" value="1"/>
</dbReference>